<dbReference type="Pfam" id="PF03544">
    <property type="entry name" value="TonB_C"/>
    <property type="match status" value="1"/>
</dbReference>
<evidence type="ECO:0000256" key="2">
    <source>
        <dbReference type="ARBA" id="ARBA00006555"/>
    </source>
</evidence>
<evidence type="ECO:0000256" key="4">
    <source>
        <dbReference type="ARBA" id="ARBA00022475"/>
    </source>
</evidence>
<name>A0ABW1WAA3_9GAMM</name>
<evidence type="ECO:0000256" key="3">
    <source>
        <dbReference type="ARBA" id="ARBA00022448"/>
    </source>
</evidence>
<keyword evidence="5" id="KW-0997">Cell inner membrane</keyword>
<evidence type="ECO:0000256" key="10">
    <source>
        <dbReference type="SAM" id="Coils"/>
    </source>
</evidence>
<dbReference type="PANTHER" id="PTHR33446">
    <property type="entry name" value="PROTEIN TONB-RELATED"/>
    <property type="match status" value="1"/>
</dbReference>
<reference evidence="15" key="1">
    <citation type="journal article" date="2019" name="Int. J. Syst. Evol. Microbiol.">
        <title>The Global Catalogue of Microorganisms (GCM) 10K type strain sequencing project: providing services to taxonomists for standard genome sequencing and annotation.</title>
        <authorList>
            <consortium name="The Broad Institute Genomics Platform"/>
            <consortium name="The Broad Institute Genome Sequencing Center for Infectious Disease"/>
            <person name="Wu L."/>
            <person name="Ma J."/>
        </authorList>
    </citation>
    <scope>NUCLEOTIDE SEQUENCE [LARGE SCALE GENOMIC DNA]</scope>
    <source>
        <strain evidence="15">CCM 2050</strain>
    </source>
</reference>
<accession>A0ABW1WAA3</accession>
<evidence type="ECO:0000256" key="8">
    <source>
        <dbReference type="ARBA" id="ARBA00022989"/>
    </source>
</evidence>
<comment type="similarity">
    <text evidence="2">Belongs to the TonB family.</text>
</comment>
<dbReference type="EMBL" id="JBHSTZ010000025">
    <property type="protein sequence ID" value="MFC6381617.1"/>
    <property type="molecule type" value="Genomic_DNA"/>
</dbReference>
<feature type="region of interest" description="Disordered" evidence="11">
    <location>
        <begin position="119"/>
        <end position="160"/>
    </location>
</feature>
<dbReference type="NCBIfam" id="TIGR01352">
    <property type="entry name" value="tonB_Cterm"/>
    <property type="match status" value="1"/>
</dbReference>
<comment type="subcellular location">
    <subcellularLocation>
        <location evidence="1">Cell inner membrane</location>
        <topology evidence="1">Single-pass membrane protein</topology>
        <orientation evidence="1">Periplasmic side</orientation>
    </subcellularLocation>
</comment>
<keyword evidence="3" id="KW-0813">Transport</keyword>
<feature type="compositionally biased region" description="Basic and acidic residues" evidence="11">
    <location>
        <begin position="138"/>
        <end position="152"/>
    </location>
</feature>
<evidence type="ECO:0000256" key="7">
    <source>
        <dbReference type="ARBA" id="ARBA00022927"/>
    </source>
</evidence>
<dbReference type="RefSeq" id="WP_201561804.1">
    <property type="nucleotide sequence ID" value="NZ_CAJGZK010000004.1"/>
</dbReference>
<feature type="transmembrane region" description="Helical" evidence="12">
    <location>
        <begin position="12"/>
        <end position="34"/>
    </location>
</feature>
<evidence type="ECO:0000256" key="5">
    <source>
        <dbReference type="ARBA" id="ARBA00022519"/>
    </source>
</evidence>
<dbReference type="SUPFAM" id="SSF74653">
    <property type="entry name" value="TolA/TonB C-terminal domain"/>
    <property type="match status" value="1"/>
</dbReference>
<evidence type="ECO:0000256" key="6">
    <source>
        <dbReference type="ARBA" id="ARBA00022692"/>
    </source>
</evidence>
<keyword evidence="4" id="KW-1003">Cell membrane</keyword>
<evidence type="ECO:0000313" key="14">
    <source>
        <dbReference type="EMBL" id="MFC6381617.1"/>
    </source>
</evidence>
<feature type="domain" description="TonB C-terminal" evidence="13">
    <location>
        <begin position="249"/>
        <end position="339"/>
    </location>
</feature>
<proteinExistence type="inferred from homology"/>
<dbReference type="InterPro" id="IPR037682">
    <property type="entry name" value="TonB_C"/>
</dbReference>
<evidence type="ECO:0000256" key="1">
    <source>
        <dbReference type="ARBA" id="ARBA00004383"/>
    </source>
</evidence>
<keyword evidence="15" id="KW-1185">Reference proteome</keyword>
<organism evidence="14 15">
    <name type="scientific">Psychrobacter glacincola</name>
    <dbReference type="NCBI Taxonomy" id="56810"/>
    <lineage>
        <taxon>Bacteria</taxon>
        <taxon>Pseudomonadati</taxon>
        <taxon>Pseudomonadota</taxon>
        <taxon>Gammaproteobacteria</taxon>
        <taxon>Moraxellales</taxon>
        <taxon>Moraxellaceae</taxon>
        <taxon>Psychrobacter</taxon>
    </lineage>
</organism>
<keyword evidence="8 12" id="KW-1133">Transmembrane helix</keyword>
<evidence type="ECO:0000256" key="12">
    <source>
        <dbReference type="SAM" id="Phobius"/>
    </source>
</evidence>
<evidence type="ECO:0000259" key="13">
    <source>
        <dbReference type="PROSITE" id="PS52015"/>
    </source>
</evidence>
<comment type="caution">
    <text evidence="14">The sequence shown here is derived from an EMBL/GenBank/DDBJ whole genome shotgun (WGS) entry which is preliminary data.</text>
</comment>
<evidence type="ECO:0000256" key="9">
    <source>
        <dbReference type="ARBA" id="ARBA00023136"/>
    </source>
</evidence>
<feature type="coiled-coil region" evidence="10">
    <location>
        <begin position="171"/>
        <end position="228"/>
    </location>
</feature>
<sequence>MSSTDLDAPPLTSILIAILVVIGIHILTAVALVAMKPSTPKVAPPKQTPPIKIEMVSLATALPKENVKVAKAVEKEATEIVIEKKASVPKPQTIAKPKPFAETAKQPVVPDKKLDIEPIVKKEKTPSITQQKPPKKQIQQEEPHPTIDKALSEPRVNNQKVNNQQAELRRLVAAQAEKAAQEAQMQQAQAQEAQRVANAKAARDAQAKANAEAANDAAQKAAVRAAQQAEKPIQAAAAASNEPVNFTASSANWVSAPNFSFPERVARQANSGDTLNVVLVLRVNKQGGIDSVRIAQSSGNAALDKDATRQVRSGKFKPFIKNGVPVIGNVTLPVTYIVP</sequence>
<evidence type="ECO:0000313" key="15">
    <source>
        <dbReference type="Proteomes" id="UP001596264"/>
    </source>
</evidence>
<evidence type="ECO:0000256" key="11">
    <source>
        <dbReference type="SAM" id="MobiDB-lite"/>
    </source>
</evidence>
<keyword evidence="7" id="KW-0653">Protein transport</keyword>
<keyword evidence="6 12" id="KW-0812">Transmembrane</keyword>
<protein>
    <submittedName>
        <fullName evidence="14">Energy transducer TonB</fullName>
    </submittedName>
</protein>
<dbReference type="InterPro" id="IPR006260">
    <property type="entry name" value="TonB/TolA_C"/>
</dbReference>
<dbReference type="Gene3D" id="3.30.1150.10">
    <property type="match status" value="1"/>
</dbReference>
<dbReference type="Proteomes" id="UP001596264">
    <property type="component" value="Unassembled WGS sequence"/>
</dbReference>
<keyword evidence="10" id="KW-0175">Coiled coil</keyword>
<dbReference type="PROSITE" id="PS52015">
    <property type="entry name" value="TONB_CTD"/>
    <property type="match status" value="1"/>
</dbReference>
<keyword evidence="9 12" id="KW-0472">Membrane</keyword>
<gene>
    <name evidence="14" type="ORF">ACFP58_09145</name>
</gene>
<dbReference type="InterPro" id="IPR051045">
    <property type="entry name" value="TonB-dependent_transducer"/>
</dbReference>